<evidence type="ECO:0000259" key="4">
    <source>
        <dbReference type="Pfam" id="PF00685"/>
    </source>
</evidence>
<dbReference type="InterPro" id="IPR000863">
    <property type="entry name" value="Sulfotransferase_dom"/>
</dbReference>
<sequence length="239" mass="27187">MNGLHISTPNDVLIVGYQFSGCEQVQEICEKLISTANQSMPPHMQSTVPQAHLVINRLPDQCLTQTIKNNALKVIYVVRNSQDVAVAKYLKAGFERTVPFSTFLQGFVKDSSGFGGDWFRHTTQWSAVFSHIVSAQRHIVEYNSLKQNIEEEVCRLREFLGLKVSRDTMTSVCGQLVSESDQPSRKRQKTTDHDGDRDSAAQPGIWKEYFTVQLQEDFHALFHQLLKDVTVFDPRRLLS</sequence>
<evidence type="ECO:0000313" key="6">
    <source>
        <dbReference type="Proteomes" id="UP001164746"/>
    </source>
</evidence>
<dbReference type="Proteomes" id="UP001164746">
    <property type="component" value="Chromosome 4"/>
</dbReference>
<feature type="compositionally biased region" description="Basic and acidic residues" evidence="3">
    <location>
        <begin position="189"/>
        <end position="199"/>
    </location>
</feature>
<keyword evidence="2" id="KW-0808">Transferase</keyword>
<feature type="domain" description="Sulfotransferase" evidence="4">
    <location>
        <begin position="10"/>
        <end position="229"/>
    </location>
</feature>
<proteinExistence type="inferred from homology"/>
<protein>
    <submittedName>
        <fullName evidence="5">ST1E1-like protein</fullName>
    </submittedName>
</protein>
<evidence type="ECO:0000256" key="3">
    <source>
        <dbReference type="SAM" id="MobiDB-lite"/>
    </source>
</evidence>
<accession>A0ABY7DV06</accession>
<reference evidence="5" key="1">
    <citation type="submission" date="2022-11" db="EMBL/GenBank/DDBJ databases">
        <title>Centuries of genome instability and evolution in soft-shell clam transmissible cancer (bioRxiv).</title>
        <authorList>
            <person name="Hart S.F.M."/>
            <person name="Yonemitsu M.A."/>
            <person name="Giersch R.M."/>
            <person name="Beal B.F."/>
            <person name="Arriagada G."/>
            <person name="Davis B.W."/>
            <person name="Ostrander E.A."/>
            <person name="Goff S.P."/>
            <person name="Metzger M.J."/>
        </authorList>
    </citation>
    <scope>NUCLEOTIDE SEQUENCE</scope>
    <source>
        <strain evidence="5">MELC-2E11</strain>
        <tissue evidence="5">Siphon/mantle</tissue>
    </source>
</reference>
<dbReference type="EMBL" id="CP111015">
    <property type="protein sequence ID" value="WAR01548.1"/>
    <property type="molecule type" value="Genomic_DNA"/>
</dbReference>
<keyword evidence="6" id="KW-1185">Reference proteome</keyword>
<dbReference type="PANTHER" id="PTHR11783">
    <property type="entry name" value="SULFOTRANSFERASE SULT"/>
    <property type="match status" value="1"/>
</dbReference>
<evidence type="ECO:0000256" key="2">
    <source>
        <dbReference type="ARBA" id="ARBA00022679"/>
    </source>
</evidence>
<dbReference type="Pfam" id="PF00685">
    <property type="entry name" value="Sulfotransfer_1"/>
    <property type="match status" value="1"/>
</dbReference>
<dbReference type="InterPro" id="IPR027417">
    <property type="entry name" value="P-loop_NTPase"/>
</dbReference>
<feature type="region of interest" description="Disordered" evidence="3">
    <location>
        <begin position="176"/>
        <end position="201"/>
    </location>
</feature>
<dbReference type="SUPFAM" id="SSF52540">
    <property type="entry name" value="P-loop containing nucleoside triphosphate hydrolases"/>
    <property type="match status" value="1"/>
</dbReference>
<name>A0ABY7DV06_MYAAR</name>
<organism evidence="5 6">
    <name type="scientific">Mya arenaria</name>
    <name type="common">Soft-shell clam</name>
    <dbReference type="NCBI Taxonomy" id="6604"/>
    <lineage>
        <taxon>Eukaryota</taxon>
        <taxon>Metazoa</taxon>
        <taxon>Spiralia</taxon>
        <taxon>Lophotrochozoa</taxon>
        <taxon>Mollusca</taxon>
        <taxon>Bivalvia</taxon>
        <taxon>Autobranchia</taxon>
        <taxon>Heteroconchia</taxon>
        <taxon>Euheterodonta</taxon>
        <taxon>Imparidentia</taxon>
        <taxon>Neoheterodontei</taxon>
        <taxon>Myida</taxon>
        <taxon>Myoidea</taxon>
        <taxon>Myidae</taxon>
        <taxon>Mya</taxon>
    </lineage>
</organism>
<comment type="similarity">
    <text evidence="1">Belongs to the sulfotransferase 1 family.</text>
</comment>
<dbReference type="Gene3D" id="3.40.50.300">
    <property type="entry name" value="P-loop containing nucleotide triphosphate hydrolases"/>
    <property type="match status" value="1"/>
</dbReference>
<gene>
    <name evidence="5" type="ORF">MAR_008106</name>
</gene>
<evidence type="ECO:0000256" key="1">
    <source>
        <dbReference type="ARBA" id="ARBA00005771"/>
    </source>
</evidence>
<evidence type="ECO:0000313" key="5">
    <source>
        <dbReference type="EMBL" id="WAR01548.1"/>
    </source>
</evidence>